<dbReference type="EMBL" id="BK067792">
    <property type="protein sequence ID" value="DBA52263.1"/>
    <property type="molecule type" value="Genomic_DNA"/>
</dbReference>
<proteinExistence type="predicted"/>
<protein>
    <submittedName>
        <fullName evidence="1">ORF56</fullName>
    </submittedName>
</protein>
<accession>A0AAT9JGU1</accession>
<reference evidence="1" key="1">
    <citation type="journal article" date="2024" name="Environ. Microbiol. Rep.">
        <title>Hiding in plain sight: The discovery of complete genomes of 11 hypothetical spindle-shaped viruses that putatively infect mesophilic ammonia-oxidizing archaea.</title>
        <authorList>
            <person name="Ni Y."/>
            <person name="Xu T."/>
            <person name="Yan S."/>
            <person name="Chen L."/>
            <person name="Wang Y."/>
        </authorList>
    </citation>
    <scope>NUCLEOTIDE SEQUENCE</scope>
    <source>
        <strain evidence="1">NYM1</strain>
    </source>
</reference>
<reference evidence="1" key="2">
    <citation type="submission" date="2024-03" db="EMBL/GenBank/DDBJ databases">
        <authorList>
            <person name="Ni Y."/>
            <person name="Xu T."/>
            <person name="Yan S."/>
            <person name="Chen L."/>
            <person name="Wang Y."/>
        </authorList>
    </citation>
    <scope>NUCLEOTIDE SEQUENCE</scope>
    <source>
        <strain evidence="1">NYM1</strain>
    </source>
</reference>
<sequence>MFKKKYIITSDKELHDHFQKHLEKNRNIDCGIFKIFMGRIEMIYDPFNEPVLKNIKYCPFCGLEFIVRIEGQQNNLKVSKE</sequence>
<evidence type="ECO:0000313" key="1">
    <source>
        <dbReference type="EMBL" id="DBA52263.1"/>
    </source>
</evidence>
<name>A0AAT9JGU1_9VIRU</name>
<organism evidence="1">
    <name type="scientific">Nitrosopumilaceae spindle-shaped virus</name>
    <dbReference type="NCBI Taxonomy" id="3065433"/>
    <lineage>
        <taxon>Viruses</taxon>
    </lineage>
</organism>